<name>A0ABU6RHX2_9FABA</name>
<comment type="caution">
    <text evidence="1">The sequence shown here is derived from an EMBL/GenBank/DDBJ whole genome shotgun (WGS) entry which is preliminary data.</text>
</comment>
<organism evidence="1 2">
    <name type="scientific">Stylosanthes scabra</name>
    <dbReference type="NCBI Taxonomy" id="79078"/>
    <lineage>
        <taxon>Eukaryota</taxon>
        <taxon>Viridiplantae</taxon>
        <taxon>Streptophyta</taxon>
        <taxon>Embryophyta</taxon>
        <taxon>Tracheophyta</taxon>
        <taxon>Spermatophyta</taxon>
        <taxon>Magnoliopsida</taxon>
        <taxon>eudicotyledons</taxon>
        <taxon>Gunneridae</taxon>
        <taxon>Pentapetalae</taxon>
        <taxon>rosids</taxon>
        <taxon>fabids</taxon>
        <taxon>Fabales</taxon>
        <taxon>Fabaceae</taxon>
        <taxon>Papilionoideae</taxon>
        <taxon>50 kb inversion clade</taxon>
        <taxon>dalbergioids sensu lato</taxon>
        <taxon>Dalbergieae</taxon>
        <taxon>Pterocarpus clade</taxon>
        <taxon>Stylosanthes</taxon>
    </lineage>
</organism>
<reference evidence="1 2" key="1">
    <citation type="journal article" date="2023" name="Plants (Basel)">
        <title>Bridging the Gap: Combining Genomics and Transcriptomics Approaches to Understand Stylosanthes scabra, an Orphan Legume from the Brazilian Caatinga.</title>
        <authorList>
            <person name="Ferreira-Neto J.R.C."/>
            <person name="da Silva M.D."/>
            <person name="Binneck E."/>
            <person name="de Melo N.F."/>
            <person name="da Silva R.H."/>
            <person name="de Melo A.L.T.M."/>
            <person name="Pandolfi V."/>
            <person name="Bustamante F.O."/>
            <person name="Brasileiro-Vidal A.C."/>
            <person name="Benko-Iseppon A.M."/>
        </authorList>
    </citation>
    <scope>NUCLEOTIDE SEQUENCE [LARGE SCALE GENOMIC DNA]</scope>
    <source>
        <tissue evidence="1">Leaves</tissue>
    </source>
</reference>
<proteinExistence type="predicted"/>
<evidence type="ECO:0000313" key="2">
    <source>
        <dbReference type="Proteomes" id="UP001341840"/>
    </source>
</evidence>
<protein>
    <submittedName>
        <fullName evidence="1">Uncharacterized protein</fullName>
    </submittedName>
</protein>
<sequence length="103" mass="11156">MASSNSLLKFESATINPSQRRVPAISSRRRYRSAVVASSQPSPWSPSSRSQPSQLLSLALSHSVSAIIVVFRQIFGCGDSANLTKAKALTIPLRKVCRLSITQ</sequence>
<accession>A0ABU6RHX2</accession>
<dbReference type="Proteomes" id="UP001341840">
    <property type="component" value="Unassembled WGS sequence"/>
</dbReference>
<keyword evidence="2" id="KW-1185">Reference proteome</keyword>
<evidence type="ECO:0000313" key="1">
    <source>
        <dbReference type="EMBL" id="MED6123469.1"/>
    </source>
</evidence>
<gene>
    <name evidence="1" type="ORF">PIB30_049420</name>
</gene>
<dbReference type="EMBL" id="JASCZI010030540">
    <property type="protein sequence ID" value="MED6123469.1"/>
    <property type="molecule type" value="Genomic_DNA"/>
</dbReference>